<accession>A0A9E7IBP5</accession>
<dbReference type="Proteomes" id="UP001055439">
    <property type="component" value="Chromosome 9"/>
</dbReference>
<evidence type="ECO:0000313" key="2">
    <source>
        <dbReference type="Proteomes" id="UP001055439"/>
    </source>
</evidence>
<keyword evidence="2" id="KW-1185">Reference proteome</keyword>
<dbReference type="EMBL" id="CP097511">
    <property type="protein sequence ID" value="URE46333.1"/>
    <property type="molecule type" value="Genomic_DNA"/>
</dbReference>
<dbReference type="AlphaFoldDB" id="A0A9E7IBP5"/>
<reference evidence="1" key="1">
    <citation type="submission" date="2022-05" db="EMBL/GenBank/DDBJ databases">
        <title>The Musa troglodytarum L. genome provides insights into the mechanism of non-climacteric behaviour and enrichment of carotenoids.</title>
        <authorList>
            <person name="Wang J."/>
        </authorList>
    </citation>
    <scope>NUCLEOTIDE SEQUENCE</scope>
    <source>
        <tissue evidence="1">Leaf</tissue>
    </source>
</reference>
<gene>
    <name evidence="1" type="ORF">MUK42_33347</name>
</gene>
<organism evidence="1 2">
    <name type="scientific">Musa troglodytarum</name>
    <name type="common">fe'i banana</name>
    <dbReference type="NCBI Taxonomy" id="320322"/>
    <lineage>
        <taxon>Eukaryota</taxon>
        <taxon>Viridiplantae</taxon>
        <taxon>Streptophyta</taxon>
        <taxon>Embryophyta</taxon>
        <taxon>Tracheophyta</taxon>
        <taxon>Spermatophyta</taxon>
        <taxon>Magnoliopsida</taxon>
        <taxon>Liliopsida</taxon>
        <taxon>Zingiberales</taxon>
        <taxon>Musaceae</taxon>
        <taxon>Musa</taxon>
    </lineage>
</organism>
<sequence>MIFSWLILMIRTKPKTLVHEECSITSIHQSHNRWILHRHNTYIILCMQDRMVRLVCLQPSRGHYSWELFAG</sequence>
<proteinExistence type="predicted"/>
<protein>
    <submittedName>
        <fullName evidence="1">Uncharacterized protein</fullName>
    </submittedName>
</protein>
<feature type="non-terminal residue" evidence="1">
    <location>
        <position position="71"/>
    </location>
</feature>
<evidence type="ECO:0000313" key="1">
    <source>
        <dbReference type="EMBL" id="URE46333.1"/>
    </source>
</evidence>
<name>A0A9E7IBP5_9LILI</name>